<dbReference type="OrthoDB" id="7823046at2759"/>
<evidence type="ECO:0000313" key="2">
    <source>
        <dbReference type="Proteomes" id="UP001652661"/>
    </source>
</evidence>
<dbReference type="GeneID" id="108074676"/>
<keyword evidence="2" id="KW-1185">Reference proteome</keyword>
<organism evidence="2 3">
    <name type="scientific">Drosophila kikkawai</name>
    <name type="common">Fruit fly</name>
    <dbReference type="NCBI Taxonomy" id="30033"/>
    <lineage>
        <taxon>Eukaryota</taxon>
        <taxon>Metazoa</taxon>
        <taxon>Ecdysozoa</taxon>
        <taxon>Arthropoda</taxon>
        <taxon>Hexapoda</taxon>
        <taxon>Insecta</taxon>
        <taxon>Pterygota</taxon>
        <taxon>Neoptera</taxon>
        <taxon>Endopterygota</taxon>
        <taxon>Diptera</taxon>
        <taxon>Brachycera</taxon>
        <taxon>Muscomorpha</taxon>
        <taxon>Ephydroidea</taxon>
        <taxon>Drosophilidae</taxon>
        <taxon>Drosophila</taxon>
        <taxon>Sophophora</taxon>
    </lineage>
</organism>
<reference evidence="2" key="1">
    <citation type="submission" date="2025-05" db="UniProtKB">
        <authorList>
            <consortium name="RefSeq"/>
        </authorList>
    </citation>
    <scope>NUCLEOTIDE SEQUENCE [LARGE SCALE GENOMIC DNA]</scope>
    <source>
        <strain evidence="2">14028-0561.14</strain>
    </source>
</reference>
<sequence length="123" mass="14255">MFPSRFLFMAQKQQQRWLSSDRKLSYPLRSVPVEISARSSFRNDQKRPPLLLVKSFFNLRHKDTGYGEDMSRVKDELSFPPHRNILIDILQLSQRPIEMDSDADTVTRDQVLPVPASVSVPDP</sequence>
<dbReference type="AlphaFoldDB" id="A0A6P4IF00"/>
<protein>
    <submittedName>
        <fullName evidence="3">Uncharacterized protein</fullName>
    </submittedName>
</protein>
<feature type="region of interest" description="Disordered" evidence="1">
    <location>
        <begin position="100"/>
        <end position="123"/>
    </location>
</feature>
<dbReference type="RefSeq" id="XP_017022284.1">
    <property type="nucleotide sequence ID" value="XM_017166795.3"/>
</dbReference>
<accession>A0A6P4IF00</accession>
<evidence type="ECO:0000313" key="3">
    <source>
        <dbReference type="RefSeq" id="XP_017022284.1"/>
    </source>
</evidence>
<evidence type="ECO:0000256" key="1">
    <source>
        <dbReference type="SAM" id="MobiDB-lite"/>
    </source>
</evidence>
<proteinExistence type="predicted"/>
<reference evidence="3" key="2">
    <citation type="submission" date="2025-08" db="UniProtKB">
        <authorList>
            <consortium name="RefSeq"/>
        </authorList>
    </citation>
    <scope>IDENTIFICATION</scope>
    <source>
        <strain evidence="3">14028-0561.14</strain>
        <tissue evidence="3">Whole fly</tissue>
    </source>
</reference>
<gene>
    <name evidence="3" type="primary">LOC108074676</name>
</gene>
<dbReference type="Proteomes" id="UP001652661">
    <property type="component" value="Chromosome 2R"/>
</dbReference>
<name>A0A6P4IF00_DROKI</name>